<sequence length="138" mass="16242">MDWVRESKAQGRLLKGTDYLLKDKEQEEKLNICIERVVNMEVPFLQKWVICCLPGVKPEPSEVAKLTRCCGGVFVENMRHLKFDKNVILVTKKDDLTHAEKEMIREAKRRKFYRIECRRFFALVGRQSRKAFEAALSH</sequence>
<dbReference type="AlphaFoldDB" id="A0A1I7YK85"/>
<reference evidence="2" key="1">
    <citation type="submission" date="2016-11" db="UniProtKB">
        <authorList>
            <consortium name="WormBaseParasite"/>
        </authorList>
    </citation>
    <scope>IDENTIFICATION</scope>
</reference>
<keyword evidence="1" id="KW-1185">Reference proteome</keyword>
<name>A0A1I7YK85_9BILA</name>
<dbReference type="WBParaSite" id="L893_g17140.t1">
    <property type="protein sequence ID" value="L893_g17140.t1"/>
    <property type="gene ID" value="L893_g17140"/>
</dbReference>
<organism evidence="1 2">
    <name type="scientific">Steinernema glaseri</name>
    <dbReference type="NCBI Taxonomy" id="37863"/>
    <lineage>
        <taxon>Eukaryota</taxon>
        <taxon>Metazoa</taxon>
        <taxon>Ecdysozoa</taxon>
        <taxon>Nematoda</taxon>
        <taxon>Chromadorea</taxon>
        <taxon>Rhabditida</taxon>
        <taxon>Tylenchina</taxon>
        <taxon>Panagrolaimomorpha</taxon>
        <taxon>Strongyloidoidea</taxon>
        <taxon>Steinernematidae</taxon>
        <taxon>Steinernema</taxon>
    </lineage>
</organism>
<protein>
    <submittedName>
        <fullName evidence="2">BRCT domain-containing protein</fullName>
    </submittedName>
</protein>
<dbReference type="InterPro" id="IPR036420">
    <property type="entry name" value="BRCT_dom_sf"/>
</dbReference>
<dbReference type="Gene3D" id="3.40.50.10190">
    <property type="entry name" value="BRCT domain"/>
    <property type="match status" value="1"/>
</dbReference>
<proteinExistence type="predicted"/>
<dbReference type="Proteomes" id="UP000095287">
    <property type="component" value="Unplaced"/>
</dbReference>
<accession>A0A1I7YK85</accession>
<evidence type="ECO:0000313" key="2">
    <source>
        <dbReference type="WBParaSite" id="L893_g17140.t1"/>
    </source>
</evidence>
<evidence type="ECO:0000313" key="1">
    <source>
        <dbReference type="Proteomes" id="UP000095287"/>
    </source>
</evidence>